<dbReference type="GO" id="GO:0000160">
    <property type="term" value="P:phosphorelay signal transduction system"/>
    <property type="evidence" value="ECO:0007669"/>
    <property type="project" value="InterPro"/>
</dbReference>
<evidence type="ECO:0000256" key="3">
    <source>
        <dbReference type="ARBA" id="ARBA00023163"/>
    </source>
</evidence>
<evidence type="ECO:0000256" key="1">
    <source>
        <dbReference type="ARBA" id="ARBA00022553"/>
    </source>
</evidence>
<dbReference type="InterPro" id="IPR050595">
    <property type="entry name" value="Bact_response_regulator"/>
</dbReference>
<organism evidence="6 7">
    <name type="scientific">Phreatobacter aquaticus</name>
    <dbReference type="NCBI Taxonomy" id="2570229"/>
    <lineage>
        <taxon>Bacteria</taxon>
        <taxon>Pseudomonadati</taxon>
        <taxon>Pseudomonadota</taxon>
        <taxon>Alphaproteobacteria</taxon>
        <taxon>Hyphomicrobiales</taxon>
        <taxon>Phreatobacteraceae</taxon>
        <taxon>Phreatobacter</taxon>
    </lineage>
</organism>
<dbReference type="Gene3D" id="3.40.50.2300">
    <property type="match status" value="1"/>
</dbReference>
<dbReference type="SMART" id="SM00448">
    <property type="entry name" value="REC"/>
    <property type="match status" value="1"/>
</dbReference>
<dbReference type="InterPro" id="IPR001789">
    <property type="entry name" value="Sig_transdc_resp-reg_receiver"/>
</dbReference>
<keyword evidence="1 4" id="KW-0597">Phosphoprotein</keyword>
<name>A0A4D7QIU7_9HYPH</name>
<evidence type="ECO:0000256" key="4">
    <source>
        <dbReference type="PROSITE-ProRule" id="PRU00169"/>
    </source>
</evidence>
<gene>
    <name evidence="6" type="ORF">E8L99_17360</name>
</gene>
<dbReference type="PANTHER" id="PTHR44591">
    <property type="entry name" value="STRESS RESPONSE REGULATOR PROTEIN 1"/>
    <property type="match status" value="1"/>
</dbReference>
<keyword evidence="7" id="KW-1185">Reference proteome</keyword>
<dbReference type="OrthoDB" id="9801602at2"/>
<accession>A0A4D7QIU7</accession>
<dbReference type="Pfam" id="PF00072">
    <property type="entry name" value="Response_reg"/>
    <property type="match status" value="1"/>
</dbReference>
<dbReference type="PROSITE" id="PS50110">
    <property type="entry name" value="RESPONSE_REGULATORY"/>
    <property type="match status" value="1"/>
</dbReference>
<proteinExistence type="predicted"/>
<reference evidence="6 7" key="1">
    <citation type="submission" date="2019-04" db="EMBL/GenBank/DDBJ databases">
        <title>Phreatobacter aquaticus sp. nov.</title>
        <authorList>
            <person name="Choi A."/>
            <person name="Baek K."/>
        </authorList>
    </citation>
    <scope>NUCLEOTIDE SEQUENCE [LARGE SCALE GENOMIC DNA]</scope>
    <source>
        <strain evidence="6 7">NMCR1094</strain>
    </source>
</reference>
<evidence type="ECO:0000313" key="7">
    <source>
        <dbReference type="Proteomes" id="UP000298588"/>
    </source>
</evidence>
<protein>
    <submittedName>
        <fullName evidence="6">Response regulator</fullName>
    </submittedName>
</protein>
<dbReference type="Proteomes" id="UP000298588">
    <property type="component" value="Chromosome"/>
</dbReference>
<evidence type="ECO:0000313" key="6">
    <source>
        <dbReference type="EMBL" id="QCK87398.1"/>
    </source>
</evidence>
<sequence length="123" mass="13808">MPKTVMIVEDNELNMKLFHDLLEANGYDTIQTRNGTEALSLARSHKPDLILMDIQLPEVSGLDVTRWIKEDETIRHIPVIAVTAFAMKGDEERIRAGGCEAYLSKPISVAKFIETVRHFLGTA</sequence>
<dbReference type="SUPFAM" id="SSF52172">
    <property type="entry name" value="CheY-like"/>
    <property type="match status" value="1"/>
</dbReference>
<evidence type="ECO:0000256" key="2">
    <source>
        <dbReference type="ARBA" id="ARBA00023015"/>
    </source>
</evidence>
<dbReference type="RefSeq" id="WP_137100727.1">
    <property type="nucleotide sequence ID" value="NZ_CP039865.1"/>
</dbReference>
<dbReference type="PANTHER" id="PTHR44591:SF3">
    <property type="entry name" value="RESPONSE REGULATORY DOMAIN-CONTAINING PROTEIN"/>
    <property type="match status" value="1"/>
</dbReference>
<feature type="domain" description="Response regulatory" evidence="5">
    <location>
        <begin position="4"/>
        <end position="120"/>
    </location>
</feature>
<dbReference type="EMBL" id="CP039865">
    <property type="protein sequence ID" value="QCK87398.1"/>
    <property type="molecule type" value="Genomic_DNA"/>
</dbReference>
<feature type="modified residue" description="4-aspartylphosphate" evidence="4">
    <location>
        <position position="53"/>
    </location>
</feature>
<dbReference type="InterPro" id="IPR011006">
    <property type="entry name" value="CheY-like_superfamily"/>
</dbReference>
<dbReference type="CDD" id="cd17548">
    <property type="entry name" value="REC_DivK-like"/>
    <property type="match status" value="1"/>
</dbReference>
<dbReference type="KEGG" id="paqt:E8L99_17360"/>
<dbReference type="AlphaFoldDB" id="A0A4D7QIU7"/>
<keyword evidence="3" id="KW-0804">Transcription</keyword>
<keyword evidence="2" id="KW-0805">Transcription regulation</keyword>
<evidence type="ECO:0000259" key="5">
    <source>
        <dbReference type="PROSITE" id="PS50110"/>
    </source>
</evidence>